<dbReference type="InterPro" id="IPR000182">
    <property type="entry name" value="GNAT_dom"/>
</dbReference>
<comment type="similarity">
    <text evidence="3">Belongs to the acetyltransferase family. MAK3 subfamily.</text>
</comment>
<accession>A0AB34K6E9</accession>
<organism evidence="6 7">
    <name type="scientific">Prymnesium parvum</name>
    <name type="common">Toxic golden alga</name>
    <dbReference type="NCBI Taxonomy" id="97485"/>
    <lineage>
        <taxon>Eukaryota</taxon>
        <taxon>Haptista</taxon>
        <taxon>Haptophyta</taxon>
        <taxon>Prymnesiophyceae</taxon>
        <taxon>Prymnesiales</taxon>
        <taxon>Prymnesiaceae</taxon>
        <taxon>Prymnesium</taxon>
    </lineage>
</organism>
<sequence length="216" mass="23855">MAHGMATDAPSALEGSGTHEGSVIGSHASLKSAEACSEPEVEYMQYSSEELLQGIIDLISLDLSEPYSIFTYRYFINTWPQLCYLAVIRHPGGGIPTVVGTIVCKQDTHRSGGVRGYIAMLAVRADMRKRKMGSQLVKLAVRAMRDGGCDEAVLETEVTNIGALRLYEGLGFVRDKRLHRYYLNGNDAYRLKVWFNRPQIDGPSLPPESETIADLQ</sequence>
<keyword evidence="7" id="KW-1185">Reference proteome</keyword>
<dbReference type="GO" id="GO:0004596">
    <property type="term" value="F:protein-N-terminal amino-acid acetyltransferase activity"/>
    <property type="evidence" value="ECO:0007669"/>
    <property type="project" value="InterPro"/>
</dbReference>
<proteinExistence type="inferred from homology"/>
<evidence type="ECO:0000259" key="5">
    <source>
        <dbReference type="PROSITE" id="PS51186"/>
    </source>
</evidence>
<evidence type="ECO:0000256" key="4">
    <source>
        <dbReference type="SAM" id="MobiDB-lite"/>
    </source>
</evidence>
<evidence type="ECO:0000256" key="3">
    <source>
        <dbReference type="ARBA" id="ARBA00024025"/>
    </source>
</evidence>
<evidence type="ECO:0000256" key="2">
    <source>
        <dbReference type="ARBA" id="ARBA00023315"/>
    </source>
</evidence>
<protein>
    <recommendedName>
        <fullName evidence="5">N-acetyltransferase domain-containing protein</fullName>
    </recommendedName>
</protein>
<keyword evidence="1" id="KW-0808">Transferase</keyword>
<dbReference type="PROSITE" id="PS51186">
    <property type="entry name" value="GNAT"/>
    <property type="match status" value="1"/>
</dbReference>
<dbReference type="EMBL" id="JBGBPQ010000002">
    <property type="protein sequence ID" value="KAL1528466.1"/>
    <property type="molecule type" value="Genomic_DNA"/>
</dbReference>
<dbReference type="InterPro" id="IPR016181">
    <property type="entry name" value="Acyl_CoA_acyltransferase"/>
</dbReference>
<dbReference type="GO" id="GO:0031417">
    <property type="term" value="C:NatC complex"/>
    <property type="evidence" value="ECO:0007669"/>
    <property type="project" value="TreeGrafter"/>
</dbReference>
<evidence type="ECO:0000256" key="1">
    <source>
        <dbReference type="ARBA" id="ARBA00022679"/>
    </source>
</evidence>
<dbReference type="Proteomes" id="UP001515480">
    <property type="component" value="Unassembled WGS sequence"/>
</dbReference>
<dbReference type="SUPFAM" id="SSF55729">
    <property type="entry name" value="Acyl-CoA N-acyltransferases (Nat)"/>
    <property type="match status" value="1"/>
</dbReference>
<feature type="domain" description="N-acetyltransferase" evidence="5">
    <location>
        <begin position="41"/>
        <end position="196"/>
    </location>
</feature>
<dbReference type="InterPro" id="IPR044542">
    <property type="entry name" value="NAA30-like"/>
</dbReference>
<evidence type="ECO:0000313" key="6">
    <source>
        <dbReference type="EMBL" id="KAL1528466.1"/>
    </source>
</evidence>
<dbReference type="CDD" id="cd04301">
    <property type="entry name" value="NAT_SF"/>
    <property type="match status" value="1"/>
</dbReference>
<comment type="caution">
    <text evidence="6">The sequence shown here is derived from an EMBL/GenBank/DDBJ whole genome shotgun (WGS) entry which is preliminary data.</text>
</comment>
<evidence type="ECO:0000313" key="7">
    <source>
        <dbReference type="Proteomes" id="UP001515480"/>
    </source>
</evidence>
<feature type="region of interest" description="Disordered" evidence="4">
    <location>
        <begin position="1"/>
        <end position="20"/>
    </location>
</feature>
<reference evidence="6 7" key="1">
    <citation type="journal article" date="2024" name="Science">
        <title>Giant polyketide synthase enzymes in the biosynthesis of giant marine polyether toxins.</title>
        <authorList>
            <person name="Fallon T.R."/>
            <person name="Shende V.V."/>
            <person name="Wierzbicki I.H."/>
            <person name="Pendleton A.L."/>
            <person name="Watervoot N.F."/>
            <person name="Auber R.P."/>
            <person name="Gonzalez D.J."/>
            <person name="Wisecaver J.H."/>
            <person name="Moore B.S."/>
        </authorList>
    </citation>
    <scope>NUCLEOTIDE SEQUENCE [LARGE SCALE GENOMIC DNA]</scope>
    <source>
        <strain evidence="6 7">12B1</strain>
    </source>
</reference>
<name>A0AB34K6E9_PRYPA</name>
<gene>
    <name evidence="6" type="ORF">AB1Y20_009811</name>
</gene>
<dbReference type="PANTHER" id="PTHR45896:SF1">
    <property type="entry name" value="N-ALPHA-ACETYLTRANSFERASE 30"/>
    <property type="match status" value="1"/>
</dbReference>
<dbReference type="Pfam" id="PF00583">
    <property type="entry name" value="Acetyltransf_1"/>
    <property type="match status" value="1"/>
</dbReference>
<dbReference type="AlphaFoldDB" id="A0AB34K6E9"/>
<keyword evidence="2" id="KW-0012">Acyltransferase</keyword>
<dbReference type="PANTHER" id="PTHR45896">
    <property type="entry name" value="N-ALPHA-ACETYLTRANSFERASE 30"/>
    <property type="match status" value="1"/>
</dbReference>
<dbReference type="Gene3D" id="3.40.630.30">
    <property type="match status" value="1"/>
</dbReference>